<reference evidence="1 2" key="1">
    <citation type="submission" date="2024-06" db="EMBL/GenBank/DDBJ databases">
        <authorList>
            <person name="Kraege A."/>
            <person name="Thomma B."/>
        </authorList>
    </citation>
    <scope>NUCLEOTIDE SEQUENCE [LARGE SCALE GENOMIC DNA]</scope>
</reference>
<keyword evidence="2" id="KW-1185">Reference proteome</keyword>
<organism evidence="1 2">
    <name type="scientific">Coccomyxa viridis</name>
    <dbReference type="NCBI Taxonomy" id="1274662"/>
    <lineage>
        <taxon>Eukaryota</taxon>
        <taxon>Viridiplantae</taxon>
        <taxon>Chlorophyta</taxon>
        <taxon>core chlorophytes</taxon>
        <taxon>Trebouxiophyceae</taxon>
        <taxon>Trebouxiophyceae incertae sedis</taxon>
        <taxon>Coccomyxaceae</taxon>
        <taxon>Coccomyxa</taxon>
    </lineage>
</organism>
<gene>
    <name evidence="1" type="primary">g8597</name>
    <name evidence="1" type="ORF">VP750_LOCUS7724</name>
</gene>
<evidence type="ECO:0000313" key="1">
    <source>
        <dbReference type="EMBL" id="CAL5225818.1"/>
    </source>
</evidence>
<evidence type="ECO:0000313" key="2">
    <source>
        <dbReference type="Proteomes" id="UP001497392"/>
    </source>
</evidence>
<dbReference type="EMBL" id="CAXHTA020000015">
    <property type="protein sequence ID" value="CAL5225818.1"/>
    <property type="molecule type" value="Genomic_DNA"/>
</dbReference>
<accession>A0ABP1G755</accession>
<comment type="caution">
    <text evidence="1">The sequence shown here is derived from an EMBL/GenBank/DDBJ whole genome shotgun (WGS) entry which is preliminary data.</text>
</comment>
<dbReference type="Proteomes" id="UP001497392">
    <property type="component" value="Unassembled WGS sequence"/>
</dbReference>
<proteinExistence type="predicted"/>
<protein>
    <submittedName>
        <fullName evidence="1">G8597 protein</fullName>
    </submittedName>
</protein>
<name>A0ABP1G755_9CHLO</name>
<sequence length="398" mass="44732">MEALRAKHYSERVTSQEMQQLIARRGMVPRYVLGAAKDRSMDVMLWEARQRLRANDVPYTTIMTGSHGVFRVHPTNWRQGDFINCEQTFLSIQIELRVAERLFLAMSKDFAASTQLLCISESQYATDLRERLLECLTHRILQEGGCFEESVCPGVEAKAAAEGTGMLEVPKLPVHYIDKAVDLQTVPAGDQYLQPPLDFAPIDSIIIMEGTAYLVHITQDVSDEISVNLLAVLACLAPHLQVRYVWAMPANMWEQSTFSAKVVPQIENMTSSTALATSASGTDNNASGKLQLRSGDMELLEYRLKACQTQHKIAIPVHVLQGPQPKKRIWPLGALSNPSTMTRNADFASRGYCREAHNPNTCWRTRCTRHLYLMQRSHLVSRARAVQCPFLFRAGARV</sequence>